<reference evidence="2" key="3">
    <citation type="submission" date="2015-02" db="EMBL/GenBank/DDBJ databases">
        <title>Evolutionary Origins and Diversification of the Mycorrhizal Mutualists.</title>
        <authorList>
            <consortium name="DOE Joint Genome Institute"/>
            <consortium name="Mycorrhizal Genomics Consortium"/>
            <person name="Kohler A."/>
            <person name="Kuo A."/>
            <person name="Nagy L.G."/>
            <person name="Floudas D."/>
            <person name="Copeland A."/>
            <person name="Barry K.W."/>
            <person name="Cichocki N."/>
            <person name="Veneault-Fourrey C."/>
            <person name="LaButti K."/>
            <person name="Lindquist E.A."/>
            <person name="Lipzen A."/>
            <person name="Lundell T."/>
            <person name="Morin E."/>
            <person name="Murat C."/>
            <person name="Riley R."/>
            <person name="Ohm R."/>
            <person name="Sun H."/>
            <person name="Tunlid A."/>
            <person name="Henrissat B."/>
            <person name="Grigoriev I.V."/>
            <person name="Hibbett D.S."/>
            <person name="Martin F."/>
        </authorList>
    </citation>
    <scope>NUCLEOTIDE SEQUENCE</scope>
    <source>
        <strain evidence="2">MAFF 305830</strain>
    </source>
</reference>
<dbReference type="EMBL" id="KN824501">
    <property type="protein sequence ID" value="KIM19958.1"/>
    <property type="molecule type" value="Genomic_DNA"/>
</dbReference>
<evidence type="ECO:0000313" key="2">
    <source>
        <dbReference type="EMBL" id="KIM19958.1"/>
    </source>
</evidence>
<evidence type="ECO:0000259" key="1">
    <source>
        <dbReference type="Pfam" id="PF01464"/>
    </source>
</evidence>
<sequence length="185" mass="20171">WLDCGVDTPSGWSPPPITLDNLIYKDLSTVLNQPNNPFNACKPYLWMFQQLSGETGIPTILLASIALQESGCNPGVTGGAGEIGMMQVTKEKCPNGDIGKCYDAYTNIGIGARYLKTVIGWNNGNIAAAMGGYNGWWAGMTVHDANNYPECARHNNLDYLQNVFNGYLQGVDPYSMNMGMYHNTC</sequence>
<reference evidence="2 4" key="1">
    <citation type="submission" date="2014-04" db="EMBL/GenBank/DDBJ databases">
        <authorList>
            <consortium name="DOE Joint Genome Institute"/>
            <person name="Kuo A."/>
            <person name="Zuccaro A."/>
            <person name="Kohler A."/>
            <person name="Nagy L.G."/>
            <person name="Floudas D."/>
            <person name="Copeland A."/>
            <person name="Barry K.W."/>
            <person name="Cichocki N."/>
            <person name="Veneault-Fourrey C."/>
            <person name="LaButti K."/>
            <person name="Lindquist E.A."/>
            <person name="Lipzen A."/>
            <person name="Lundell T."/>
            <person name="Morin E."/>
            <person name="Murat C."/>
            <person name="Sun H."/>
            <person name="Tunlid A."/>
            <person name="Henrissat B."/>
            <person name="Grigoriev I.V."/>
            <person name="Hibbett D.S."/>
            <person name="Martin F."/>
            <person name="Nordberg H.P."/>
            <person name="Cantor M.N."/>
            <person name="Hua S.X."/>
        </authorList>
    </citation>
    <scope>NUCLEOTIDE SEQUENCE [LARGE SCALE GENOMIC DNA]</scope>
    <source>
        <strain evidence="2 4">MAFF 305830</strain>
    </source>
</reference>
<proteinExistence type="predicted"/>
<dbReference type="AlphaFoldDB" id="A0A0C2W093"/>
<keyword evidence="4" id="KW-1185">Reference proteome</keyword>
<dbReference type="HOGENOM" id="CLU_051871_2_1_1"/>
<gene>
    <name evidence="3" type="ORF">M408DRAFT_80947</name>
    <name evidence="2" type="ORF">M408DRAFT_82767</name>
</gene>
<name>A0A0C2W093_SERVB</name>
<dbReference type="GO" id="GO:0016787">
    <property type="term" value="F:hydrolase activity"/>
    <property type="evidence" value="ECO:0007669"/>
    <property type="project" value="UniProtKB-KW"/>
</dbReference>
<dbReference type="OrthoDB" id="2537480at2759"/>
<protein>
    <submittedName>
        <fullName evidence="2">Glycoside hydrolase family 23 protein</fullName>
    </submittedName>
</protein>
<keyword evidence="2" id="KW-0378">Hydrolase</keyword>
<reference evidence="4" key="2">
    <citation type="submission" date="2015-01" db="EMBL/GenBank/DDBJ databases">
        <title>Evolutionary Origins and Diversification of the Mycorrhizal Mutualists.</title>
        <authorList>
            <consortium name="DOE Joint Genome Institute"/>
            <consortium name="Mycorrhizal Genomics Consortium"/>
            <person name="Kohler A."/>
            <person name="Kuo A."/>
            <person name="Nagy L.G."/>
            <person name="Floudas D."/>
            <person name="Copeland A."/>
            <person name="Barry K.W."/>
            <person name="Cichocki N."/>
            <person name="Veneault-Fourrey C."/>
            <person name="LaButti K."/>
            <person name="Lindquist E.A."/>
            <person name="Lipzen A."/>
            <person name="Lundell T."/>
            <person name="Morin E."/>
            <person name="Murat C."/>
            <person name="Riley R."/>
            <person name="Ohm R."/>
            <person name="Sun H."/>
            <person name="Tunlid A."/>
            <person name="Henrissat B."/>
            <person name="Grigoriev I.V."/>
            <person name="Hibbett D.S."/>
            <person name="Martin F."/>
        </authorList>
    </citation>
    <scope>NUCLEOTIDE SEQUENCE [LARGE SCALE GENOMIC DNA]</scope>
    <source>
        <strain evidence="4">MAFF 305830</strain>
    </source>
</reference>
<evidence type="ECO:0000313" key="4">
    <source>
        <dbReference type="Proteomes" id="UP000054097"/>
    </source>
</evidence>
<organism evidence="2 4">
    <name type="scientific">Serendipita vermifera MAFF 305830</name>
    <dbReference type="NCBI Taxonomy" id="933852"/>
    <lineage>
        <taxon>Eukaryota</taxon>
        <taxon>Fungi</taxon>
        <taxon>Dikarya</taxon>
        <taxon>Basidiomycota</taxon>
        <taxon>Agaricomycotina</taxon>
        <taxon>Agaricomycetes</taxon>
        <taxon>Sebacinales</taxon>
        <taxon>Serendipitaceae</taxon>
        <taxon>Serendipita</taxon>
    </lineage>
</organism>
<feature type="domain" description="Transglycosylase SLT" evidence="1">
    <location>
        <begin position="48"/>
        <end position="135"/>
    </location>
</feature>
<dbReference type="EMBL" id="KN824392">
    <property type="protein sequence ID" value="KIM21131.1"/>
    <property type="molecule type" value="Genomic_DNA"/>
</dbReference>
<evidence type="ECO:0000313" key="3">
    <source>
        <dbReference type="EMBL" id="KIM21131.1"/>
    </source>
</evidence>
<dbReference type="Proteomes" id="UP000054097">
    <property type="component" value="Unassembled WGS sequence"/>
</dbReference>
<dbReference type="InterPro" id="IPR023346">
    <property type="entry name" value="Lysozyme-like_dom_sf"/>
</dbReference>
<accession>A0A0C2W093</accession>
<feature type="non-terminal residue" evidence="2">
    <location>
        <position position="1"/>
    </location>
</feature>
<dbReference type="Gene3D" id="1.10.530.10">
    <property type="match status" value="1"/>
</dbReference>
<dbReference type="SUPFAM" id="SSF53955">
    <property type="entry name" value="Lysozyme-like"/>
    <property type="match status" value="1"/>
</dbReference>
<dbReference type="Pfam" id="PF01464">
    <property type="entry name" value="SLT"/>
    <property type="match status" value="1"/>
</dbReference>
<dbReference type="InterPro" id="IPR008258">
    <property type="entry name" value="Transglycosylase_SLT_dom_1"/>
</dbReference>